<keyword evidence="1" id="KW-1133">Transmembrane helix</keyword>
<sequence>MKLTKAHIDQLYTFTQKHYVEWYDVQTELVDHLANGIEAQLQDNPKLSFEEALDIEFKKFGVFGFMDVVSETEKSMGKHYRRFLFAEVKEWFKVPQFIATLSLFLFFLMIFKSELSEVILLGFYVLFVLWIGYKTILLNRAFNKRRKTAKKWLLEHIIFQQASGVVFVGLLNIFNVFNLSSTPTSTVVAIFVSALFTFAVIISVISLQILPSKANELLKETYPTFVTN</sequence>
<reference evidence="2 3" key="1">
    <citation type="submission" date="2021-03" db="EMBL/GenBank/DDBJ databases">
        <title>Winogradskyella sp. nov., isolated from costal sediment.</title>
        <authorList>
            <person name="Gao C."/>
        </authorList>
    </citation>
    <scope>NUCLEOTIDE SEQUENCE [LARGE SCALE GENOMIC DNA]</scope>
    <source>
        <strain evidence="2 3">DF17</strain>
    </source>
</reference>
<feature type="transmembrane region" description="Helical" evidence="1">
    <location>
        <begin position="189"/>
        <end position="210"/>
    </location>
</feature>
<keyword evidence="1" id="KW-0472">Membrane</keyword>
<keyword evidence="3" id="KW-1185">Reference proteome</keyword>
<gene>
    <name evidence="2" type="ORF">J4050_00500</name>
</gene>
<comment type="caution">
    <text evidence="2">The sequence shown here is derived from an EMBL/GenBank/DDBJ whole genome shotgun (WGS) entry which is preliminary data.</text>
</comment>
<keyword evidence="1" id="KW-0812">Transmembrane</keyword>
<evidence type="ECO:0000313" key="3">
    <source>
        <dbReference type="Proteomes" id="UP000676776"/>
    </source>
</evidence>
<name>A0ABS3SYB1_9FLAO</name>
<feature type="transmembrane region" description="Helical" evidence="1">
    <location>
        <begin position="157"/>
        <end position="177"/>
    </location>
</feature>
<organism evidence="2 3">
    <name type="scientific">Winogradskyella pelagia</name>
    <dbReference type="NCBI Taxonomy" id="2819984"/>
    <lineage>
        <taxon>Bacteria</taxon>
        <taxon>Pseudomonadati</taxon>
        <taxon>Bacteroidota</taxon>
        <taxon>Flavobacteriia</taxon>
        <taxon>Flavobacteriales</taxon>
        <taxon>Flavobacteriaceae</taxon>
        <taxon>Winogradskyella</taxon>
    </lineage>
</organism>
<feature type="transmembrane region" description="Helical" evidence="1">
    <location>
        <begin position="91"/>
        <end position="112"/>
    </location>
</feature>
<protein>
    <submittedName>
        <fullName evidence="2">Uncharacterized protein</fullName>
    </submittedName>
</protein>
<dbReference type="RefSeq" id="WP_208151982.1">
    <property type="nucleotide sequence ID" value="NZ_JAGEVF010000001.1"/>
</dbReference>
<evidence type="ECO:0000313" key="2">
    <source>
        <dbReference type="EMBL" id="MBO3115204.1"/>
    </source>
</evidence>
<accession>A0ABS3SYB1</accession>
<evidence type="ECO:0000256" key="1">
    <source>
        <dbReference type="SAM" id="Phobius"/>
    </source>
</evidence>
<feature type="transmembrane region" description="Helical" evidence="1">
    <location>
        <begin position="118"/>
        <end position="136"/>
    </location>
</feature>
<dbReference type="Proteomes" id="UP000676776">
    <property type="component" value="Unassembled WGS sequence"/>
</dbReference>
<dbReference type="EMBL" id="JAGEVF010000001">
    <property type="protein sequence ID" value="MBO3115204.1"/>
    <property type="molecule type" value="Genomic_DNA"/>
</dbReference>
<proteinExistence type="predicted"/>